<evidence type="ECO:0000313" key="1">
    <source>
        <dbReference type="EnsemblMetazoa" id="PPAI008649-PA"/>
    </source>
</evidence>
<dbReference type="VEuPathDB" id="VectorBase:PPAPM1_011782"/>
<dbReference type="Proteomes" id="UP000092462">
    <property type="component" value="Unassembled WGS sequence"/>
</dbReference>
<dbReference type="EnsemblMetazoa" id="PPAI008649-RA">
    <property type="protein sequence ID" value="PPAI008649-PA"/>
    <property type="gene ID" value="PPAI008649"/>
</dbReference>
<dbReference type="PANTHER" id="PTHR22955:SF77">
    <property type="entry name" value="ASPARTIC PUTATIVE DOMAIN-CONTAINING PROTEIN-RELATED"/>
    <property type="match status" value="1"/>
</dbReference>
<organism evidence="1 2">
    <name type="scientific">Phlebotomus papatasi</name>
    <name type="common">Sandfly</name>
    <dbReference type="NCBI Taxonomy" id="29031"/>
    <lineage>
        <taxon>Eukaryota</taxon>
        <taxon>Metazoa</taxon>
        <taxon>Ecdysozoa</taxon>
        <taxon>Arthropoda</taxon>
        <taxon>Hexapoda</taxon>
        <taxon>Insecta</taxon>
        <taxon>Pterygota</taxon>
        <taxon>Neoptera</taxon>
        <taxon>Endopterygota</taxon>
        <taxon>Diptera</taxon>
        <taxon>Nematocera</taxon>
        <taxon>Psychodoidea</taxon>
        <taxon>Psychodidae</taxon>
        <taxon>Phlebotomus</taxon>
        <taxon>Phlebotomus</taxon>
    </lineage>
</organism>
<dbReference type="VEuPathDB" id="VectorBase:PPAPM1_003793"/>
<keyword evidence="2" id="KW-1185">Reference proteome</keyword>
<sequence>MAEANIQFHFNPPYAPTFGAWSDSTTVLQWLQSHPRKWQKYVAQRTAQILEVLPPHHWRYVPSKQNPADCLSRGVKPSELVSHPLWWTGPKWLSQDSSAWPENKVIVPADTGEEKIVKKMLAHTTRKYMSKEYDVIRKEFELLKSAHVERCLPHNGAFYGVTCICGCIRKGVWCCDLRTNVDSW</sequence>
<dbReference type="EMBL" id="AJVK01066541">
    <property type="status" value="NOT_ANNOTATED_CDS"/>
    <property type="molecule type" value="Genomic_DNA"/>
</dbReference>
<dbReference type="PANTHER" id="PTHR22955">
    <property type="entry name" value="RETROTRANSPOSON"/>
    <property type="match status" value="1"/>
</dbReference>
<proteinExistence type="predicted"/>
<evidence type="ECO:0000313" key="2">
    <source>
        <dbReference type="Proteomes" id="UP000092462"/>
    </source>
</evidence>
<dbReference type="AlphaFoldDB" id="A0A1B0DK75"/>
<dbReference type="VEuPathDB" id="VectorBase:PPAI008649"/>
<reference evidence="1" key="1">
    <citation type="submission" date="2022-08" db="UniProtKB">
        <authorList>
            <consortium name="EnsemblMetazoa"/>
        </authorList>
    </citation>
    <scope>IDENTIFICATION</scope>
    <source>
        <strain evidence="1">Israel</strain>
    </source>
</reference>
<protein>
    <submittedName>
        <fullName evidence="1">Uncharacterized protein</fullName>
    </submittedName>
</protein>
<name>A0A1B0DK75_PHLPP</name>
<accession>A0A1B0DK75</accession>